<dbReference type="EMBL" id="CP024087">
    <property type="protein sequence ID" value="AYF28078.1"/>
    <property type="molecule type" value="Genomic_DNA"/>
</dbReference>
<reference evidence="1 2" key="1">
    <citation type="submission" date="2017-10" db="EMBL/GenBank/DDBJ databases">
        <title>Integration of genomic and chemical information greatly accelerates assignment of the full stereostructure of myelolactone, a potent inhibitor of myeloma from a marine-derived Micromonospora.</title>
        <authorList>
            <person name="Kim M.C."/>
            <person name="Machado H."/>
            <person name="Jensen P.R."/>
            <person name="Fenical W."/>
        </authorList>
    </citation>
    <scope>NUCLEOTIDE SEQUENCE [LARGE SCALE GENOMIC DNA]</scope>
    <source>
        <strain evidence="1 2">CNY-010</strain>
    </source>
</reference>
<accession>A0A386WKC1</accession>
<evidence type="ECO:0000313" key="2">
    <source>
        <dbReference type="Proteomes" id="UP000267804"/>
    </source>
</evidence>
<dbReference type="Proteomes" id="UP000267804">
    <property type="component" value="Chromosome"/>
</dbReference>
<sequence length="67" mass="8007">MTERVTADRLLLVNVVHHWFYLRQPTFIGTGQTYWIDHGTSELCVDRGDDRVTRHPRVTRHADWMSR</sequence>
<dbReference type="RefSeq" id="WP_120570277.1">
    <property type="nucleotide sequence ID" value="NZ_CP024087.1"/>
</dbReference>
<organism evidence="1 2">
    <name type="scientific">Micromonospora tulbaghiae</name>
    <dbReference type="NCBI Taxonomy" id="479978"/>
    <lineage>
        <taxon>Bacteria</taxon>
        <taxon>Bacillati</taxon>
        <taxon>Actinomycetota</taxon>
        <taxon>Actinomycetes</taxon>
        <taxon>Micromonosporales</taxon>
        <taxon>Micromonosporaceae</taxon>
        <taxon>Micromonospora</taxon>
    </lineage>
</organism>
<dbReference type="AlphaFoldDB" id="A0A386WKC1"/>
<proteinExistence type="predicted"/>
<dbReference type="KEGG" id="mtua:CSH63_11600"/>
<protein>
    <submittedName>
        <fullName evidence="1">Uncharacterized protein</fullName>
    </submittedName>
</protein>
<evidence type="ECO:0000313" key="1">
    <source>
        <dbReference type="EMBL" id="AYF28078.1"/>
    </source>
</evidence>
<name>A0A386WKC1_9ACTN</name>
<gene>
    <name evidence="1" type="ORF">CSH63_11600</name>
</gene>